<sequence length="494" mass="53129">MTAASSEDLPPLRAVMEGLMSESEQLRNSSLRALSEYHNSVGAGGEIRRSFAAYPRAFRTLLGTLALPGASDFGKTTQSCLFSLAARVGGVKKAPRLGDSMVSFSMLDEWLTTVALAAHDGVVESLVAMLATSSAARGDWLAEKIVLGILNRLLRESISRGVRDCLLTNHYGFVQQCVVGPVSWTPGAPGIEDKEEFVQALYSDFSTPPATWAALINCLYDALLHGASIRPDLFLYVAKLHMLIVASVSETRRKHMRDGLEDEICAVMSECVYSRVGPIMAILTSDEATPSLRWRASLCISLMFCYAKIPYAVGEPTPWLEQCMSSRGGPCERLLAEPRALRTIAESLRTGLTESPVQCESDAAAESLTYLSVFLPLALMDGGFTGIVVEAGFADTIIATMKHGELKSDHKYKISSGFTSSVNTAFASAIRHLTATEPKMMVDMGVAEVRLAGASRQRSGAVREPRPCRSLKEVQPPVDVWGANGGLGVAADPG</sequence>
<dbReference type="InParanoid" id="A0A0G4EVE9"/>
<evidence type="ECO:0000313" key="1">
    <source>
        <dbReference type="EMBL" id="CEM02601.1"/>
    </source>
</evidence>
<reference evidence="1 2" key="1">
    <citation type="submission" date="2014-11" db="EMBL/GenBank/DDBJ databases">
        <authorList>
            <person name="Zhu J."/>
            <person name="Qi W."/>
            <person name="Song R."/>
        </authorList>
    </citation>
    <scope>NUCLEOTIDE SEQUENCE [LARGE SCALE GENOMIC DNA]</scope>
</reference>
<protein>
    <submittedName>
        <fullName evidence="1">Uncharacterized protein</fullName>
    </submittedName>
</protein>
<evidence type="ECO:0000313" key="2">
    <source>
        <dbReference type="Proteomes" id="UP000041254"/>
    </source>
</evidence>
<accession>A0A0G4EVE9</accession>
<dbReference type="Proteomes" id="UP000041254">
    <property type="component" value="Unassembled WGS sequence"/>
</dbReference>
<gene>
    <name evidence="1" type="ORF">Vbra_2144</name>
</gene>
<organism evidence="1 2">
    <name type="scientific">Vitrella brassicaformis (strain CCMP3155)</name>
    <dbReference type="NCBI Taxonomy" id="1169540"/>
    <lineage>
        <taxon>Eukaryota</taxon>
        <taxon>Sar</taxon>
        <taxon>Alveolata</taxon>
        <taxon>Colpodellida</taxon>
        <taxon>Vitrellaceae</taxon>
        <taxon>Vitrella</taxon>
    </lineage>
</organism>
<dbReference type="VEuPathDB" id="CryptoDB:Vbra_2144"/>
<keyword evidence="2" id="KW-1185">Reference proteome</keyword>
<dbReference type="PhylomeDB" id="A0A0G4EVE9"/>
<dbReference type="EMBL" id="CDMY01000331">
    <property type="protein sequence ID" value="CEM02601.1"/>
    <property type="molecule type" value="Genomic_DNA"/>
</dbReference>
<proteinExistence type="predicted"/>
<dbReference type="AlphaFoldDB" id="A0A0G4EVE9"/>
<name>A0A0G4EVE9_VITBC</name>